<comment type="cofactor">
    <cofactor evidence="8">
        <name>heme</name>
        <dbReference type="ChEBI" id="CHEBI:30413"/>
    </cofactor>
</comment>
<keyword evidence="2 8" id="KW-0479">Metal-binding</keyword>
<keyword evidence="11" id="KW-1133">Transmembrane helix</keyword>
<dbReference type="InterPro" id="IPR017972">
    <property type="entry name" value="Cyt_P450_CS"/>
</dbReference>
<keyword evidence="6 9" id="KW-0238">DNA-binding</keyword>
<proteinExistence type="predicted"/>
<dbReference type="Gene3D" id="2.60.200.20">
    <property type="match status" value="1"/>
</dbReference>
<accession>A0A7H8QRX4</accession>
<dbReference type="RefSeq" id="XP_035342373.1">
    <property type="nucleotide sequence ID" value="XM_035486480.1"/>
</dbReference>
<evidence type="ECO:0000256" key="7">
    <source>
        <dbReference type="ARBA" id="ARBA00023242"/>
    </source>
</evidence>
<keyword evidence="4" id="KW-0560">Oxidoreductase</keyword>
<keyword evidence="11" id="KW-0472">Membrane</keyword>
<evidence type="ECO:0000256" key="4">
    <source>
        <dbReference type="ARBA" id="ARBA00023002"/>
    </source>
</evidence>
<feature type="compositionally biased region" description="Pro residues" evidence="10">
    <location>
        <begin position="1782"/>
        <end position="1824"/>
    </location>
</feature>
<evidence type="ECO:0000256" key="5">
    <source>
        <dbReference type="ARBA" id="ARBA00023004"/>
    </source>
</evidence>
<feature type="compositionally biased region" description="Polar residues" evidence="10">
    <location>
        <begin position="909"/>
        <end position="919"/>
    </location>
</feature>
<protein>
    <recommendedName>
        <fullName evidence="16">Fe2OG dioxygenase domain-containing protein</fullName>
    </recommendedName>
</protein>
<dbReference type="GO" id="GO:0043565">
    <property type="term" value="F:sequence-specific DNA binding"/>
    <property type="evidence" value="ECO:0007669"/>
    <property type="project" value="InterPro"/>
</dbReference>
<evidence type="ECO:0000313" key="14">
    <source>
        <dbReference type="EMBL" id="QKX56195.1"/>
    </source>
</evidence>
<evidence type="ECO:0000313" key="15">
    <source>
        <dbReference type="Proteomes" id="UP000509510"/>
    </source>
</evidence>
<feature type="compositionally biased region" description="Low complexity" evidence="10">
    <location>
        <begin position="1740"/>
        <end position="1750"/>
    </location>
</feature>
<feature type="region of interest" description="Disordered" evidence="10">
    <location>
        <begin position="734"/>
        <end position="755"/>
    </location>
</feature>
<dbReference type="PROSITE" id="PS00086">
    <property type="entry name" value="CYTOCHROME_P450"/>
    <property type="match status" value="1"/>
</dbReference>
<dbReference type="GO" id="GO:0005634">
    <property type="term" value="C:nucleus"/>
    <property type="evidence" value="ECO:0007669"/>
    <property type="project" value="UniProtKB-SubCell"/>
</dbReference>
<feature type="compositionally biased region" description="Polar residues" evidence="10">
    <location>
        <begin position="1487"/>
        <end position="1508"/>
    </location>
</feature>
<dbReference type="InterPro" id="IPR000253">
    <property type="entry name" value="FHA_dom"/>
</dbReference>
<feature type="region of interest" description="Disordered" evidence="10">
    <location>
        <begin position="1276"/>
        <end position="1305"/>
    </location>
</feature>
<dbReference type="InterPro" id="IPR006620">
    <property type="entry name" value="Pro_4_hyd_alph"/>
</dbReference>
<dbReference type="Pfam" id="PF00250">
    <property type="entry name" value="Forkhead"/>
    <property type="match status" value="1"/>
</dbReference>
<dbReference type="PRINTS" id="PR00385">
    <property type="entry name" value="P450"/>
</dbReference>
<dbReference type="GO" id="GO:0004497">
    <property type="term" value="F:monooxygenase activity"/>
    <property type="evidence" value="ECO:0007669"/>
    <property type="project" value="InterPro"/>
</dbReference>
<keyword evidence="7 9" id="KW-0539">Nucleus</keyword>
<feature type="compositionally biased region" description="Basic and acidic residues" evidence="10">
    <location>
        <begin position="1518"/>
        <end position="1527"/>
    </location>
</feature>
<organism evidence="14 15">
    <name type="scientific">Talaromyces rugulosus</name>
    <name type="common">Penicillium rugulosum</name>
    <dbReference type="NCBI Taxonomy" id="121627"/>
    <lineage>
        <taxon>Eukaryota</taxon>
        <taxon>Fungi</taxon>
        <taxon>Dikarya</taxon>
        <taxon>Ascomycota</taxon>
        <taxon>Pezizomycotina</taxon>
        <taxon>Eurotiomycetes</taxon>
        <taxon>Eurotiomycetidae</taxon>
        <taxon>Eurotiales</taxon>
        <taxon>Trichocomaceae</taxon>
        <taxon>Talaromyces</taxon>
        <taxon>Talaromyces sect. Islandici</taxon>
    </lineage>
</organism>
<keyword evidence="5 8" id="KW-0408">Iron</keyword>
<dbReference type="InterPro" id="IPR036388">
    <property type="entry name" value="WH-like_DNA-bd_sf"/>
</dbReference>
<keyword evidence="15" id="KW-1185">Reference proteome</keyword>
<dbReference type="GO" id="GO:0003700">
    <property type="term" value="F:DNA-binding transcription factor activity"/>
    <property type="evidence" value="ECO:0007669"/>
    <property type="project" value="InterPro"/>
</dbReference>
<comment type="subcellular location">
    <subcellularLocation>
        <location evidence="9">Nucleus</location>
    </subcellularLocation>
</comment>
<evidence type="ECO:0000256" key="8">
    <source>
        <dbReference type="PIRSR" id="PIRSR602401-1"/>
    </source>
</evidence>
<dbReference type="PROSITE" id="PS50039">
    <property type="entry name" value="FORK_HEAD_3"/>
    <property type="match status" value="1"/>
</dbReference>
<feature type="compositionally biased region" description="Polar residues" evidence="10">
    <location>
        <begin position="1754"/>
        <end position="1776"/>
    </location>
</feature>
<dbReference type="InterPro" id="IPR001128">
    <property type="entry name" value="Cyt_P450"/>
</dbReference>
<reference evidence="15" key="1">
    <citation type="submission" date="2020-06" db="EMBL/GenBank/DDBJ databases">
        <title>A chromosome-scale genome assembly of Talaromyces rugulosus W13939.</title>
        <authorList>
            <person name="Wang B."/>
            <person name="Guo L."/>
            <person name="Ye K."/>
            <person name="Wang L."/>
        </authorList>
    </citation>
    <scope>NUCLEOTIDE SEQUENCE [LARGE SCALE GENOMIC DNA]</scope>
    <source>
        <strain evidence="15">W13939</strain>
    </source>
</reference>
<evidence type="ECO:0000259" key="13">
    <source>
        <dbReference type="PROSITE" id="PS50039"/>
    </source>
</evidence>
<feature type="region of interest" description="Disordered" evidence="10">
    <location>
        <begin position="1226"/>
        <end position="1264"/>
    </location>
</feature>
<evidence type="ECO:0000256" key="6">
    <source>
        <dbReference type="ARBA" id="ARBA00023125"/>
    </source>
</evidence>
<feature type="transmembrane region" description="Helical" evidence="11">
    <location>
        <begin position="52"/>
        <end position="76"/>
    </location>
</feature>
<evidence type="ECO:0000256" key="11">
    <source>
        <dbReference type="SAM" id="Phobius"/>
    </source>
</evidence>
<dbReference type="PANTHER" id="PTHR21712:SF29">
    <property type="entry name" value="PRE-RRNA-PROCESSING PROTEIN FHL1"/>
    <property type="match status" value="1"/>
</dbReference>
<name>A0A7H8QRX4_TALRU</name>
<feature type="compositionally biased region" description="Low complexity" evidence="10">
    <location>
        <begin position="1626"/>
        <end position="1638"/>
    </location>
</feature>
<dbReference type="SUPFAM" id="SSF48264">
    <property type="entry name" value="Cytochrome P450"/>
    <property type="match status" value="1"/>
</dbReference>
<dbReference type="Pfam" id="PF13640">
    <property type="entry name" value="2OG-FeII_Oxy_3"/>
    <property type="match status" value="1"/>
</dbReference>
<dbReference type="GO" id="GO:0005506">
    <property type="term" value="F:iron ion binding"/>
    <property type="evidence" value="ECO:0007669"/>
    <property type="project" value="InterPro"/>
</dbReference>
<feature type="domain" description="FHA" evidence="12">
    <location>
        <begin position="1367"/>
        <end position="1400"/>
    </location>
</feature>
<evidence type="ECO:0000256" key="3">
    <source>
        <dbReference type="ARBA" id="ARBA00022964"/>
    </source>
</evidence>
<keyword evidence="8" id="KW-0349">Heme</keyword>
<dbReference type="CDD" id="cd11062">
    <property type="entry name" value="CYP58-like"/>
    <property type="match status" value="1"/>
</dbReference>
<dbReference type="PROSITE" id="PS50006">
    <property type="entry name" value="FHA_DOMAIN"/>
    <property type="match status" value="1"/>
</dbReference>
<feature type="region of interest" description="Disordered" evidence="10">
    <location>
        <begin position="861"/>
        <end position="919"/>
    </location>
</feature>
<dbReference type="InterPro" id="IPR001766">
    <property type="entry name" value="Fork_head_dom"/>
</dbReference>
<keyword evidence="11" id="KW-0812">Transmembrane</keyword>
<dbReference type="InterPro" id="IPR045178">
    <property type="entry name" value="Fhl1/FHA1"/>
</dbReference>
<dbReference type="GO" id="GO:0031418">
    <property type="term" value="F:L-ascorbic acid binding"/>
    <property type="evidence" value="ECO:0007669"/>
    <property type="project" value="InterPro"/>
</dbReference>
<dbReference type="PRINTS" id="PR00053">
    <property type="entry name" value="FORKHEAD"/>
</dbReference>
<feature type="compositionally biased region" description="Low complexity" evidence="10">
    <location>
        <begin position="1049"/>
        <end position="1058"/>
    </location>
</feature>
<dbReference type="GO" id="GO:0051213">
    <property type="term" value="F:dioxygenase activity"/>
    <property type="evidence" value="ECO:0007669"/>
    <property type="project" value="UniProtKB-KW"/>
</dbReference>
<dbReference type="PANTHER" id="PTHR21712">
    <property type="entry name" value="PRE-RRNA-PROCESSING PROTEIN FHL1"/>
    <property type="match status" value="1"/>
</dbReference>
<dbReference type="GO" id="GO:0016705">
    <property type="term" value="F:oxidoreductase activity, acting on paired donors, with incorporation or reduction of molecular oxygen"/>
    <property type="evidence" value="ECO:0007669"/>
    <property type="project" value="InterPro"/>
</dbReference>
<dbReference type="GeneID" id="55990800"/>
<feature type="compositionally biased region" description="Low complexity" evidence="10">
    <location>
        <begin position="1848"/>
        <end position="1866"/>
    </location>
</feature>
<sequence length="1965" mass="215285">SLSLLAHKTSYQITNRPGIITNLDSVAPAMEQLHVQQPPDVKDLIPDGSASLVWGCLSLLAAAVAWLGLLALYRLFFSPLAAIPGPRLAAATAWYEFYWDCPRKGHYMFKIEQMHREYGPIVRINPWEVHIKDPAYWDTLYSNNKLDKDAWYYRAFGDNRGTVGTGPWELHRLRRGAMARFFSSANVSRLEPKVLARVQKLLDRIQEEYHAEKKKIVIPISHAFRCYATDVISDYAAPHTRDFLSTPDFSAAFNQVLRDFSEIMLWHRHIPIVFPLFGAIPRWLLSAMDPTGAQVAVLDNQAALLTQAKTVIETKGIPPKKASPTVLDAIYQSELLGPEEKTLPRMMAETQALLGAGTETTGNTLSTLTFHLLSNPAILQKLKAELNTAAAALGRESSGLLEFKVLDKLSYLQSCIKEALRLAIGVVGRLPRVNPVAPMSYTTPSGKTYILPPNTAVSMSIRDMHIDNTIFPNPHSFIPERWIESSPDHLRQMEKAYAPFGRGARACLGVELAKEELTLMAGNLFLRFDFDLFETTARDVSILHDYFAPFGPKDSKGVRVTVVITKMSPAKSKKKASAQPTATAATNSPNWPALRPLVPSSDLYIEPILPDQIYIIRNFFTANLCKAYVAFLSSAAISLTTTPQKPKSKYEAVRVNDRYQIEDAGFAELLWNSTALREIVNERRGLDLVEDEGEDKANRCVWGGTPLGLNSNIRIYRYTAGQFFAQHYDESNTVQFSPPKSSSSPSSPTSKPQPAHTTWTLLLYLTTTEGGETVFYPDDGSAPISVAPEVGMALLHRHGEQCLLHEGKQRFGASEMASRSPPLLLSRSGLCSPFSLVARSRPREKSPQLQQRVMSSLQTMTAPAVGHRPPDPGIDLEQQPLDTESHHHHHHALQKNRAADNNHGASPHAQVSDQPPMNPVQNELLVDVKMEESVPEWAPANGEGQVTAPADKSATETETPISEIKKPQDNDDDDDDNNNNNNDIGKGQTQDKQSAATSLLAQLLGNAQQPAAAAAPSTPDNLPQTPLPEPLTDVSTPVAPHDESSKNEAAAATAAAAAEPHAMLEVQNGTAGPVAEETLDSTAQGTGESALEEYTDANLLEDPTRIPDMVSGVMEDPLSKSTHEHNGLFPPFDPGAGMKNALDSLHQHDMLGSAFLAHELNMSGLPVSGIPDLSDYANPFNEVAASMAGSEPRIQAFAKLEFDDGHFYVNTYSFVLGRDVRAARAAHQRDMQVRQVMGRPPKNKSSSGGNTSHTPNRVKRDGSAYMGSVVSDRGGIMGFDPDLPHMNQKSRRSSLSSQPESALATPAQLQANHTDYNALAMQSLHDGGGDAKPVDALALLPSPDACPTIPIHPPATTDGMAAGHKGISRKHVKISYNFDKSLFEMEVMGRNGAFIGADWLAPGQVRPLHSGDYIQIGGVRIRFLLPDVPIGETGADRVEDTLMEEDGTLLIDADNDMTGEIDAMDLSDLDSADEAQQSRITKLILKTKNTGDSPNPPTATSVDGNSEAQPRRRGPGRPPKDGIMSKRERAEIAREQKLAAKREANGGVTPPPSNRIKPPKPRKEDSVEEPPSAIKQPEKRKFTKRKQPDGTFIDVPIDSIEGGEPLPPEQVVEYPKPPPKKRKPSRSPSPDYPPESSYTQDQLAKPPYNYAVLIFDALTEARAPMTLKQIYRALKLKYPYFRFKCETEGWTSSVRHNLNGNRQLFEHAERDGKGWSWQLRAGASVEKEKKRRPSPPPPSTHLSQPPSHQHYVPPTNNHYANQGVPNQQQFQFSSMTPTHYNAPPPPPVPQPNTYRPPPPPPAPAPAPVAAPAPPPPAAAPPPQSSLPAPLRSTNLPAQQPPPLPQQGPQPMHNQQQTYQNPNANPMPSGPPPASNHQRPMNQAEEPESSASFLERANKAIDDFEAVLMEDYDDKDYIREVLKSARARAWGHAKESSFPDGEPKDEAVLLDALLNLIEGLRGSNTS</sequence>
<dbReference type="PRINTS" id="PR00463">
    <property type="entry name" value="EP450I"/>
</dbReference>
<dbReference type="InterPro" id="IPR008984">
    <property type="entry name" value="SMAD_FHA_dom_sf"/>
</dbReference>
<gene>
    <name evidence="14" type="ORF">TRUGW13939_03295</name>
</gene>
<evidence type="ECO:0000259" key="12">
    <source>
        <dbReference type="PROSITE" id="PS50006"/>
    </source>
</evidence>
<dbReference type="SMART" id="SM00702">
    <property type="entry name" value="P4Hc"/>
    <property type="match status" value="1"/>
</dbReference>
<dbReference type="Gene3D" id="1.10.10.10">
    <property type="entry name" value="Winged helix-like DNA-binding domain superfamily/Winged helix DNA-binding domain"/>
    <property type="match status" value="1"/>
</dbReference>
<feature type="binding site" description="axial binding residue" evidence="8">
    <location>
        <position position="507"/>
    </location>
    <ligand>
        <name>heme</name>
        <dbReference type="ChEBI" id="CHEBI:30413"/>
    </ligand>
    <ligandPart>
        <name>Fe</name>
        <dbReference type="ChEBI" id="CHEBI:18248"/>
    </ligandPart>
</feature>
<dbReference type="KEGG" id="trg:TRUGW13939_03295"/>
<evidence type="ECO:0008006" key="16">
    <source>
        <dbReference type="Google" id="ProtNLM"/>
    </source>
</evidence>
<evidence type="ECO:0000256" key="9">
    <source>
        <dbReference type="PROSITE-ProRule" id="PRU00089"/>
    </source>
</evidence>
<dbReference type="SUPFAM" id="SSF46785">
    <property type="entry name" value="Winged helix' DNA-binding domain"/>
    <property type="match status" value="1"/>
</dbReference>
<feature type="region of interest" description="Disordered" evidence="10">
    <location>
        <begin position="1007"/>
        <end position="1058"/>
    </location>
</feature>
<evidence type="ECO:0000256" key="10">
    <source>
        <dbReference type="SAM" id="MobiDB-lite"/>
    </source>
</evidence>
<feature type="region of interest" description="Disordered" evidence="10">
    <location>
        <begin position="1539"/>
        <end position="1643"/>
    </location>
</feature>
<keyword evidence="3" id="KW-0223">Dioxygenase</keyword>
<dbReference type="Gene3D" id="1.10.630.10">
    <property type="entry name" value="Cytochrome P450"/>
    <property type="match status" value="1"/>
</dbReference>
<dbReference type="Gene3D" id="2.60.120.620">
    <property type="entry name" value="q2cbj1_9rhob like domain"/>
    <property type="match status" value="1"/>
</dbReference>
<feature type="domain" description="Fork-head" evidence="13">
    <location>
        <begin position="1645"/>
        <end position="1733"/>
    </location>
</feature>
<feature type="compositionally biased region" description="Polar residues" evidence="10">
    <location>
        <begin position="1243"/>
        <end position="1255"/>
    </location>
</feature>
<dbReference type="InterPro" id="IPR002401">
    <property type="entry name" value="Cyt_P450_E_grp-I"/>
</dbReference>
<feature type="compositionally biased region" description="Low complexity" evidence="10">
    <location>
        <begin position="737"/>
        <end position="755"/>
    </location>
</feature>
<dbReference type="SMART" id="SM00339">
    <property type="entry name" value="FH"/>
    <property type="match status" value="1"/>
</dbReference>
<dbReference type="EMBL" id="CP055899">
    <property type="protein sequence ID" value="QKX56195.1"/>
    <property type="molecule type" value="Genomic_DNA"/>
</dbReference>
<dbReference type="GO" id="GO:0060962">
    <property type="term" value="P:regulation of ribosomal protein gene transcription by RNA polymerase II"/>
    <property type="evidence" value="ECO:0007669"/>
    <property type="project" value="InterPro"/>
</dbReference>
<feature type="region of interest" description="Disordered" evidence="10">
    <location>
        <begin position="937"/>
        <end position="995"/>
    </location>
</feature>
<evidence type="ECO:0000256" key="1">
    <source>
        <dbReference type="ARBA" id="ARBA00001961"/>
    </source>
</evidence>
<dbReference type="InterPro" id="IPR036390">
    <property type="entry name" value="WH_DNA-bd_sf"/>
</dbReference>
<evidence type="ECO:0000256" key="2">
    <source>
        <dbReference type="ARBA" id="ARBA00022723"/>
    </source>
</evidence>
<dbReference type="Pfam" id="PF00067">
    <property type="entry name" value="p450"/>
    <property type="match status" value="1"/>
</dbReference>
<dbReference type="SUPFAM" id="SSF49879">
    <property type="entry name" value="SMAD/FHA domain"/>
    <property type="match status" value="1"/>
</dbReference>
<feature type="compositionally biased region" description="Pro residues" evidence="10">
    <location>
        <begin position="1838"/>
        <end position="1847"/>
    </location>
</feature>
<feature type="region of interest" description="Disordered" evidence="10">
    <location>
        <begin position="1723"/>
        <end position="1893"/>
    </location>
</feature>
<dbReference type="InterPro" id="IPR036396">
    <property type="entry name" value="Cyt_P450_sf"/>
</dbReference>
<dbReference type="InterPro" id="IPR044862">
    <property type="entry name" value="Pro_4_hyd_alph_FE2OG_OXY"/>
</dbReference>
<feature type="region of interest" description="Disordered" evidence="10">
    <location>
        <begin position="1484"/>
        <end position="1527"/>
    </location>
</feature>
<dbReference type="Proteomes" id="UP000509510">
    <property type="component" value="Chromosome II"/>
</dbReference>
<comment type="cofactor">
    <cofactor evidence="1">
        <name>L-ascorbate</name>
        <dbReference type="ChEBI" id="CHEBI:38290"/>
    </cofactor>
</comment>
<dbReference type="GO" id="GO:0020037">
    <property type="term" value="F:heme binding"/>
    <property type="evidence" value="ECO:0007669"/>
    <property type="project" value="InterPro"/>
</dbReference>
<feature type="non-terminal residue" evidence="14">
    <location>
        <position position="1"/>
    </location>
</feature>
<dbReference type="OrthoDB" id="5402974at2759"/>
<feature type="DNA-binding region" description="Fork-head" evidence="9">
    <location>
        <begin position="1645"/>
        <end position="1733"/>
    </location>
</feature>